<dbReference type="Proteomes" id="UP000198906">
    <property type="component" value="Unassembled WGS sequence"/>
</dbReference>
<dbReference type="PANTHER" id="PTHR33360:SF2">
    <property type="entry name" value="TRANSPOSASE FOR INSERTION SEQUENCE ELEMENT IS200"/>
    <property type="match status" value="1"/>
</dbReference>
<dbReference type="Gene3D" id="3.30.70.1290">
    <property type="entry name" value="Transposase IS200-like"/>
    <property type="match status" value="1"/>
</dbReference>
<feature type="domain" description="Transposase IS200-like" evidence="1">
    <location>
        <begin position="11"/>
        <end position="128"/>
    </location>
</feature>
<dbReference type="EMBL" id="FMHU01000001">
    <property type="protein sequence ID" value="SCL19514.1"/>
    <property type="molecule type" value="Genomic_DNA"/>
</dbReference>
<dbReference type="RefSeq" id="WP_091457753.1">
    <property type="nucleotide sequence ID" value="NZ_FMHU01000001.1"/>
</dbReference>
<dbReference type="NCBIfam" id="NF033573">
    <property type="entry name" value="transpos_IS200"/>
    <property type="match status" value="1"/>
</dbReference>
<keyword evidence="3" id="KW-1185">Reference proteome</keyword>
<dbReference type="AlphaFoldDB" id="A0A1C6RQS9"/>
<dbReference type="InterPro" id="IPR036515">
    <property type="entry name" value="Transposase_17_sf"/>
</dbReference>
<dbReference type="SMART" id="SM01321">
    <property type="entry name" value="Y1_Tnp"/>
    <property type="match status" value="1"/>
</dbReference>
<name>A0A1C6RQS9_9ACTN</name>
<sequence length="131" mass="15378">MDEVRSNNNVVYRCHYHVVWCPKYRRKVIDGTVDERLKEIIREVCAERNAPIEAIETMPDHVQLLVVVDPQYGIHRLVKQIKGRSSRLLRQEFPHLKSRMPTLWTNSYFVATTGGATSEVVKRYVENQRNV</sequence>
<dbReference type="InterPro" id="IPR002686">
    <property type="entry name" value="Transposase_17"/>
</dbReference>
<accession>A0A1C6RQS9</accession>
<reference evidence="3" key="1">
    <citation type="submission" date="2016-06" db="EMBL/GenBank/DDBJ databases">
        <authorList>
            <person name="Varghese N."/>
        </authorList>
    </citation>
    <scope>NUCLEOTIDE SEQUENCE [LARGE SCALE GENOMIC DNA]</scope>
    <source>
        <strain evidence="3">DSM 46123</strain>
    </source>
</reference>
<dbReference type="GO" id="GO:0006313">
    <property type="term" value="P:DNA transposition"/>
    <property type="evidence" value="ECO:0007669"/>
    <property type="project" value="InterPro"/>
</dbReference>
<evidence type="ECO:0000259" key="1">
    <source>
        <dbReference type="SMART" id="SM01321"/>
    </source>
</evidence>
<dbReference type="GO" id="GO:0004803">
    <property type="term" value="F:transposase activity"/>
    <property type="evidence" value="ECO:0007669"/>
    <property type="project" value="InterPro"/>
</dbReference>
<dbReference type="GO" id="GO:0003677">
    <property type="term" value="F:DNA binding"/>
    <property type="evidence" value="ECO:0007669"/>
    <property type="project" value="InterPro"/>
</dbReference>
<evidence type="ECO:0000313" key="2">
    <source>
        <dbReference type="EMBL" id="SCL19514.1"/>
    </source>
</evidence>
<protein>
    <submittedName>
        <fullName evidence="2">Putative transposase</fullName>
    </submittedName>
</protein>
<dbReference type="PANTHER" id="PTHR33360">
    <property type="entry name" value="TRANSPOSASE FOR INSERTION SEQUENCE ELEMENT IS200"/>
    <property type="match status" value="1"/>
</dbReference>
<dbReference type="Pfam" id="PF01797">
    <property type="entry name" value="Y1_Tnp"/>
    <property type="match status" value="1"/>
</dbReference>
<evidence type="ECO:0000313" key="3">
    <source>
        <dbReference type="Proteomes" id="UP000198906"/>
    </source>
</evidence>
<dbReference type="SUPFAM" id="SSF143422">
    <property type="entry name" value="Transposase IS200-like"/>
    <property type="match status" value="1"/>
</dbReference>
<gene>
    <name evidence="2" type="ORF">GA0074694_2714</name>
</gene>
<organism evidence="2 3">
    <name type="scientific">Micromonospora inyonensis</name>
    <dbReference type="NCBI Taxonomy" id="47866"/>
    <lineage>
        <taxon>Bacteria</taxon>
        <taxon>Bacillati</taxon>
        <taxon>Actinomycetota</taxon>
        <taxon>Actinomycetes</taxon>
        <taxon>Micromonosporales</taxon>
        <taxon>Micromonosporaceae</taxon>
        <taxon>Micromonospora</taxon>
    </lineage>
</organism>
<proteinExistence type="predicted"/>